<accession>A0ACC1L1N1</accession>
<dbReference type="EC" id="4.1.1.49" evidence="1"/>
<name>A0ACC1L1N1_9FUNG</name>
<protein>
    <submittedName>
        <fullName evidence="1">Protein kinase C-like 1</fullName>
        <ecNumber evidence="1">4.1.1.49</ecNumber>
    </submittedName>
</protein>
<evidence type="ECO:0000313" key="1">
    <source>
        <dbReference type="EMBL" id="KAJ2799123.1"/>
    </source>
</evidence>
<gene>
    <name evidence="1" type="primary">PCK1_1</name>
    <name evidence="1" type="ORF">H4S07_005529</name>
</gene>
<evidence type="ECO:0000313" key="2">
    <source>
        <dbReference type="Proteomes" id="UP001140096"/>
    </source>
</evidence>
<keyword evidence="2" id="KW-1185">Reference proteome</keyword>
<dbReference type="Proteomes" id="UP001140096">
    <property type="component" value="Unassembled WGS sequence"/>
</dbReference>
<feature type="non-terminal residue" evidence="1">
    <location>
        <position position="1"/>
    </location>
</feature>
<reference evidence="1" key="1">
    <citation type="submission" date="2022-07" db="EMBL/GenBank/DDBJ databases">
        <title>Phylogenomic reconstructions and comparative analyses of Kickxellomycotina fungi.</title>
        <authorList>
            <person name="Reynolds N.K."/>
            <person name="Stajich J.E."/>
            <person name="Barry K."/>
            <person name="Grigoriev I.V."/>
            <person name="Crous P."/>
            <person name="Smith M.E."/>
        </authorList>
    </citation>
    <scope>NUCLEOTIDE SEQUENCE</scope>
    <source>
        <strain evidence="1">CBS 102833</strain>
    </source>
</reference>
<organism evidence="1 2">
    <name type="scientific">Coemansia furcata</name>
    <dbReference type="NCBI Taxonomy" id="417177"/>
    <lineage>
        <taxon>Eukaryota</taxon>
        <taxon>Fungi</taxon>
        <taxon>Fungi incertae sedis</taxon>
        <taxon>Zoopagomycota</taxon>
        <taxon>Kickxellomycotina</taxon>
        <taxon>Kickxellomycetes</taxon>
        <taxon>Kickxellales</taxon>
        <taxon>Kickxellaceae</taxon>
        <taxon>Coemansia</taxon>
    </lineage>
</organism>
<comment type="caution">
    <text evidence="1">The sequence shown here is derived from an EMBL/GenBank/DDBJ whole genome shotgun (WGS) entry which is preliminary data.</text>
</comment>
<dbReference type="EMBL" id="JANBUP010002746">
    <property type="protein sequence ID" value="KAJ2799123.1"/>
    <property type="molecule type" value="Genomic_DNA"/>
</dbReference>
<sequence>IPTAVTNVPAKVLDPSQAWEGTTEEFNGTISKLAHLFQANFKEYADKATPEIIAAGPQL</sequence>
<proteinExistence type="predicted"/>
<keyword evidence="1" id="KW-0456">Lyase</keyword>